<proteinExistence type="predicted"/>
<accession>A0A0A9A9F0</accession>
<dbReference type="AlphaFoldDB" id="A0A0A9A9F0"/>
<evidence type="ECO:0000313" key="1">
    <source>
        <dbReference type="EMBL" id="JAD48324.1"/>
    </source>
</evidence>
<protein>
    <submittedName>
        <fullName evidence="1">Uncharacterized protein</fullName>
    </submittedName>
</protein>
<name>A0A0A9A9F0_ARUDO</name>
<reference evidence="1" key="2">
    <citation type="journal article" date="2015" name="Data Brief">
        <title>Shoot transcriptome of the giant reed, Arundo donax.</title>
        <authorList>
            <person name="Barrero R.A."/>
            <person name="Guerrero F.D."/>
            <person name="Moolhuijzen P."/>
            <person name="Goolsby J.A."/>
            <person name="Tidwell J."/>
            <person name="Bellgard S.E."/>
            <person name="Bellgard M.I."/>
        </authorList>
    </citation>
    <scope>NUCLEOTIDE SEQUENCE</scope>
    <source>
        <tissue evidence="1">Shoot tissue taken approximately 20 cm above the soil surface</tissue>
    </source>
</reference>
<reference evidence="1" key="1">
    <citation type="submission" date="2014-09" db="EMBL/GenBank/DDBJ databases">
        <authorList>
            <person name="Magalhaes I.L.F."/>
            <person name="Oliveira U."/>
            <person name="Santos F.R."/>
            <person name="Vidigal T.H.D.A."/>
            <person name="Brescovit A.D."/>
            <person name="Santos A.J."/>
        </authorList>
    </citation>
    <scope>NUCLEOTIDE SEQUENCE</scope>
    <source>
        <tissue evidence="1">Shoot tissue taken approximately 20 cm above the soil surface</tissue>
    </source>
</reference>
<organism evidence="1">
    <name type="scientific">Arundo donax</name>
    <name type="common">Giant reed</name>
    <name type="synonym">Donax arundinaceus</name>
    <dbReference type="NCBI Taxonomy" id="35708"/>
    <lineage>
        <taxon>Eukaryota</taxon>
        <taxon>Viridiplantae</taxon>
        <taxon>Streptophyta</taxon>
        <taxon>Embryophyta</taxon>
        <taxon>Tracheophyta</taxon>
        <taxon>Spermatophyta</taxon>
        <taxon>Magnoliopsida</taxon>
        <taxon>Liliopsida</taxon>
        <taxon>Poales</taxon>
        <taxon>Poaceae</taxon>
        <taxon>PACMAD clade</taxon>
        <taxon>Arundinoideae</taxon>
        <taxon>Arundineae</taxon>
        <taxon>Arundo</taxon>
    </lineage>
</organism>
<sequence>MMLDALKPNNWNLYPLRAHVWLKKEL</sequence>
<dbReference type="EMBL" id="GBRH01249571">
    <property type="protein sequence ID" value="JAD48324.1"/>
    <property type="molecule type" value="Transcribed_RNA"/>
</dbReference>